<accession>A0A3Y1EE05</accession>
<organism evidence="1">
    <name type="scientific">Escherichia coli</name>
    <dbReference type="NCBI Taxonomy" id="562"/>
    <lineage>
        <taxon>Bacteria</taxon>
        <taxon>Pseudomonadati</taxon>
        <taxon>Pseudomonadota</taxon>
        <taxon>Gammaproteobacteria</taxon>
        <taxon>Enterobacterales</taxon>
        <taxon>Enterobacteriaceae</taxon>
        <taxon>Escherichia</taxon>
    </lineage>
</organism>
<comment type="caution">
    <text evidence="1">The sequence shown here is derived from an EMBL/GenBank/DDBJ whole genome shotgun (WGS) entry which is preliminary data.</text>
</comment>
<reference evidence="1" key="1">
    <citation type="journal article" date="2018" name="Genome Biol.">
        <title>SKESA: strategic k-mer extension for scrupulous assemblies.</title>
        <authorList>
            <person name="Souvorov A."/>
            <person name="Agarwala R."/>
            <person name="Lipman D.J."/>
        </authorList>
    </citation>
    <scope>NUCLEOTIDE SEQUENCE</scope>
    <source>
        <strain evidence="1">Escherichia coli</strain>
    </source>
</reference>
<dbReference type="Proteomes" id="UP000870292">
    <property type="component" value="Unassembled WGS sequence"/>
</dbReference>
<reference evidence="1" key="2">
    <citation type="submission" date="2021-03" db="EMBL/GenBank/DDBJ databases">
        <authorList>
            <consortium name="NCBI Pathogen Detection Project"/>
        </authorList>
    </citation>
    <scope>NUCLEOTIDE SEQUENCE</scope>
    <source>
        <strain evidence="1">Escherichia coli</strain>
    </source>
</reference>
<protein>
    <submittedName>
        <fullName evidence="1">Uncharacterized protein</fullName>
    </submittedName>
</protein>
<dbReference type="EMBL" id="DADUEU010000034">
    <property type="protein sequence ID" value="HBB1575278.1"/>
    <property type="molecule type" value="Genomic_DNA"/>
</dbReference>
<dbReference type="AlphaFoldDB" id="A0A3Y1EE05"/>
<name>A0A3Y1EE05_ECOLX</name>
<proteinExistence type="predicted"/>
<dbReference type="RefSeq" id="WP_000343805.1">
    <property type="nucleotide sequence ID" value="NZ_BGSG01000045.1"/>
</dbReference>
<gene>
    <name evidence="1" type="ORF">J0541_004277</name>
</gene>
<sequence>MDELAKKVQEKYIEDLTCKYPLHRFLILFMVIFFMLTYQKGNVDIYNIMNQTSLKDVLDFQQGVLSGLSVLQLIQALIISLVLNYGHKKINFSVFNRLVFIGDFDGYILRIYEKYEGLKRNDAHDFFIIKEIDKKISDKKANLRVKIINSEIIFSLLFCLLWSFHISMANITLMLLVILFWCYIQWDIFNFYTSDFFPLYVAKQYMLDEPIIVTEGFHE</sequence>
<evidence type="ECO:0000313" key="1">
    <source>
        <dbReference type="EMBL" id="HBB1575278.1"/>
    </source>
</evidence>